<dbReference type="PANTHER" id="PTHR33204:SF37">
    <property type="entry name" value="HTH-TYPE TRANSCRIPTIONAL REGULATOR YODB"/>
    <property type="match status" value="1"/>
</dbReference>
<evidence type="ECO:0000256" key="2">
    <source>
        <dbReference type="ARBA" id="ARBA00023125"/>
    </source>
</evidence>
<dbReference type="Gene3D" id="1.10.10.10">
    <property type="entry name" value="Winged helix-like DNA-binding domain superfamily/Winged helix DNA-binding domain"/>
    <property type="match status" value="1"/>
</dbReference>
<dbReference type="InterPro" id="IPR002577">
    <property type="entry name" value="HTH_HxlR"/>
</dbReference>
<dbReference type="Proteomes" id="UP000095463">
    <property type="component" value="Unassembled WGS sequence"/>
</dbReference>
<accession>A0A1E5XQ79</accession>
<evidence type="ECO:0000313" key="5">
    <source>
        <dbReference type="EMBL" id="OEO30766.1"/>
    </source>
</evidence>
<dbReference type="SUPFAM" id="SSF46785">
    <property type="entry name" value="Winged helix' DNA-binding domain"/>
    <property type="match status" value="1"/>
</dbReference>
<dbReference type="PROSITE" id="PS51118">
    <property type="entry name" value="HTH_HXLR"/>
    <property type="match status" value="1"/>
</dbReference>
<keyword evidence="2" id="KW-0238">DNA-binding</keyword>
<dbReference type="AlphaFoldDB" id="A0A1E5XQ79"/>
<keyword evidence="3" id="KW-0804">Transcription</keyword>
<dbReference type="RefSeq" id="WP_069910019.1">
    <property type="nucleotide sequence ID" value="NZ_LAJE02000187.1"/>
</dbReference>
<name>A0A1E5XQ79_9HYPH</name>
<organism evidence="5 6">
    <name type="scientific">Devosia insulae DS-56</name>
    <dbReference type="NCBI Taxonomy" id="1116389"/>
    <lineage>
        <taxon>Bacteria</taxon>
        <taxon>Pseudomonadati</taxon>
        <taxon>Pseudomonadota</taxon>
        <taxon>Alphaproteobacteria</taxon>
        <taxon>Hyphomicrobiales</taxon>
        <taxon>Devosiaceae</taxon>
        <taxon>Devosia</taxon>
    </lineage>
</organism>
<dbReference type="PANTHER" id="PTHR33204">
    <property type="entry name" value="TRANSCRIPTIONAL REGULATOR, MARR FAMILY"/>
    <property type="match status" value="1"/>
</dbReference>
<protein>
    <recommendedName>
        <fullName evidence="4">HTH hxlR-type domain-containing protein</fullName>
    </recommendedName>
</protein>
<evidence type="ECO:0000256" key="1">
    <source>
        <dbReference type="ARBA" id="ARBA00023015"/>
    </source>
</evidence>
<feature type="domain" description="HTH hxlR-type" evidence="4">
    <location>
        <begin position="5"/>
        <end position="104"/>
    </location>
</feature>
<comment type="caution">
    <text evidence="5">The sequence shown here is derived from an EMBL/GenBank/DDBJ whole genome shotgun (WGS) entry which is preliminary data.</text>
</comment>
<dbReference type="EMBL" id="LAJE02000187">
    <property type="protein sequence ID" value="OEO30766.1"/>
    <property type="molecule type" value="Genomic_DNA"/>
</dbReference>
<evidence type="ECO:0000256" key="3">
    <source>
        <dbReference type="ARBA" id="ARBA00023163"/>
    </source>
</evidence>
<sequence>MANQFEIVHDLLDLAGARWTVDVLSVMRDGKLRFNEISRAVDGISQKQLTQTLRNLQRHGFAARAAFATIPPRVEYELTELGRDFAASVRPLGSFAVRNQQSIEAARRNFDGSAA</sequence>
<evidence type="ECO:0000259" key="4">
    <source>
        <dbReference type="PROSITE" id="PS51118"/>
    </source>
</evidence>
<reference evidence="5 6" key="1">
    <citation type="journal article" date="2015" name="Genome Announc.">
        <title>Genome Assemblies of Three Soil-Associated Devosia species: D. insulae, D. limi, and D. soli.</title>
        <authorList>
            <person name="Hassan Y.I."/>
            <person name="Lepp D."/>
            <person name="Zhou T."/>
        </authorList>
    </citation>
    <scope>NUCLEOTIDE SEQUENCE [LARGE SCALE GENOMIC DNA]</scope>
    <source>
        <strain evidence="5 6">DS-56</strain>
    </source>
</reference>
<evidence type="ECO:0000313" key="6">
    <source>
        <dbReference type="Proteomes" id="UP000095463"/>
    </source>
</evidence>
<dbReference type="GO" id="GO:0003677">
    <property type="term" value="F:DNA binding"/>
    <property type="evidence" value="ECO:0007669"/>
    <property type="project" value="UniProtKB-KW"/>
</dbReference>
<keyword evidence="1" id="KW-0805">Transcription regulation</keyword>
<dbReference type="InterPro" id="IPR036390">
    <property type="entry name" value="WH_DNA-bd_sf"/>
</dbReference>
<dbReference type="InterPro" id="IPR036388">
    <property type="entry name" value="WH-like_DNA-bd_sf"/>
</dbReference>
<gene>
    <name evidence="5" type="ORF">VW23_019560</name>
</gene>
<dbReference type="Pfam" id="PF01638">
    <property type="entry name" value="HxlR"/>
    <property type="match status" value="1"/>
</dbReference>
<keyword evidence="6" id="KW-1185">Reference proteome</keyword>
<proteinExistence type="predicted"/>
<dbReference type="OrthoDB" id="9800350at2"/>